<protein>
    <submittedName>
        <fullName evidence="2">Uncharacterized protein</fullName>
    </submittedName>
</protein>
<dbReference type="KEGG" id="rha:RHA1_ro01360"/>
<dbReference type="Proteomes" id="UP000008710">
    <property type="component" value="Chromosome"/>
</dbReference>
<feature type="compositionally biased region" description="Basic and acidic residues" evidence="1">
    <location>
        <begin position="53"/>
        <end position="72"/>
    </location>
</feature>
<evidence type="ECO:0000313" key="2">
    <source>
        <dbReference type="EMBL" id="ABG93184.1"/>
    </source>
</evidence>
<feature type="compositionally biased region" description="Basic and acidic residues" evidence="1">
    <location>
        <begin position="83"/>
        <end position="104"/>
    </location>
</feature>
<feature type="compositionally biased region" description="Basic residues" evidence="1">
    <location>
        <begin position="105"/>
        <end position="123"/>
    </location>
</feature>
<evidence type="ECO:0000256" key="1">
    <source>
        <dbReference type="SAM" id="MobiDB-lite"/>
    </source>
</evidence>
<gene>
    <name evidence="2" type="ordered locus">RHA1_ro01360</name>
</gene>
<dbReference type="AlphaFoldDB" id="Q0SH02"/>
<evidence type="ECO:0000313" key="3">
    <source>
        <dbReference type="Proteomes" id="UP000008710"/>
    </source>
</evidence>
<feature type="compositionally biased region" description="Low complexity" evidence="1">
    <location>
        <begin position="30"/>
        <end position="47"/>
    </location>
</feature>
<dbReference type="EMBL" id="CP000431">
    <property type="protein sequence ID" value="ABG93184.1"/>
    <property type="molecule type" value="Genomic_DNA"/>
</dbReference>
<sequence>MTSLWTRRALTSGGAAFVGGRRGINPAHSGGPRRQLPLPRLPGPGAALRHRPHDAVRSRPPRERWSHRRVESRVPVPTSPPAENRRLLDRPPDRRREPRMDHAARRYHPNRTRRGSNRTHRALRLLTERSHDQQDEVYPNELHGRLATHHHAPAPPPEGGGTGT</sequence>
<dbReference type="HOGENOM" id="CLU_1617708_0_0_11"/>
<proteinExistence type="predicted"/>
<organism evidence="2 3">
    <name type="scientific">Rhodococcus jostii (strain RHA1)</name>
    <dbReference type="NCBI Taxonomy" id="101510"/>
    <lineage>
        <taxon>Bacteria</taxon>
        <taxon>Bacillati</taxon>
        <taxon>Actinomycetota</taxon>
        <taxon>Actinomycetes</taxon>
        <taxon>Mycobacteriales</taxon>
        <taxon>Nocardiaceae</taxon>
        <taxon>Rhodococcus</taxon>
    </lineage>
</organism>
<reference evidence="3" key="1">
    <citation type="journal article" date="2006" name="Proc. Natl. Acad. Sci. U.S.A.">
        <title>The complete genome of Rhodococcus sp. RHA1 provides insights into a catabolic powerhouse.</title>
        <authorList>
            <person name="McLeod M.P."/>
            <person name="Warren R.L."/>
            <person name="Hsiao W.W.L."/>
            <person name="Araki N."/>
            <person name="Myhre M."/>
            <person name="Fernandes C."/>
            <person name="Miyazawa D."/>
            <person name="Wong W."/>
            <person name="Lillquist A.L."/>
            <person name="Wang D."/>
            <person name="Dosanjh M."/>
            <person name="Hara H."/>
            <person name="Petrescu A."/>
            <person name="Morin R.D."/>
            <person name="Yang G."/>
            <person name="Stott J.M."/>
            <person name="Schein J.E."/>
            <person name="Shin H."/>
            <person name="Smailus D."/>
            <person name="Siddiqui A.S."/>
            <person name="Marra M.A."/>
            <person name="Jones S.J.M."/>
            <person name="Holt R."/>
            <person name="Brinkman F.S.L."/>
            <person name="Miyauchi K."/>
            <person name="Fukuda M."/>
            <person name="Davies J.E."/>
            <person name="Mohn W.W."/>
            <person name="Eltis L.D."/>
        </authorList>
    </citation>
    <scope>NUCLEOTIDE SEQUENCE [LARGE SCALE GENOMIC DNA]</scope>
    <source>
        <strain evidence="3">RHA1</strain>
    </source>
</reference>
<feature type="region of interest" description="Disordered" evidence="1">
    <location>
        <begin position="17"/>
        <end position="164"/>
    </location>
</feature>
<name>Q0SH02_RHOJR</name>
<accession>Q0SH02</accession>